<name>A0AA96Y2X3_9CYAN</name>
<dbReference type="InterPro" id="IPR001387">
    <property type="entry name" value="Cro/C1-type_HTH"/>
</dbReference>
<dbReference type="PANTHER" id="PTHR46797:SF23">
    <property type="entry name" value="HTH-TYPE TRANSCRIPTIONAL REGULATOR SUTR"/>
    <property type="match status" value="1"/>
</dbReference>
<evidence type="ECO:0000256" key="2">
    <source>
        <dbReference type="ARBA" id="ARBA00023125"/>
    </source>
</evidence>
<dbReference type="EMBL" id="CP053540">
    <property type="protein sequence ID" value="WOB42299.1"/>
    <property type="molecule type" value="Genomic_DNA"/>
</dbReference>
<feature type="domain" description="HTH cro/C1-type" evidence="4">
    <location>
        <begin position="19"/>
        <end position="73"/>
    </location>
</feature>
<dbReference type="SMART" id="SM00530">
    <property type="entry name" value="HTH_XRE"/>
    <property type="match status" value="1"/>
</dbReference>
<keyword evidence="3" id="KW-0804">Transcription</keyword>
<organism evidence="5">
    <name type="scientific">Thermoleptolyngbya oregonensis NK1-22</name>
    <dbReference type="NCBI Taxonomy" id="2547457"/>
    <lineage>
        <taxon>Bacteria</taxon>
        <taxon>Bacillati</taxon>
        <taxon>Cyanobacteriota</taxon>
        <taxon>Cyanophyceae</taxon>
        <taxon>Oculatellales</taxon>
        <taxon>Oculatellaceae</taxon>
        <taxon>Thermoleptolyngbya</taxon>
    </lineage>
</organism>
<dbReference type="CDD" id="cd00093">
    <property type="entry name" value="HTH_XRE"/>
    <property type="match status" value="1"/>
</dbReference>
<evidence type="ECO:0000256" key="1">
    <source>
        <dbReference type="ARBA" id="ARBA00023015"/>
    </source>
</evidence>
<dbReference type="PANTHER" id="PTHR46797">
    <property type="entry name" value="HTH-TYPE TRANSCRIPTIONAL REGULATOR"/>
    <property type="match status" value="1"/>
</dbReference>
<evidence type="ECO:0000256" key="3">
    <source>
        <dbReference type="ARBA" id="ARBA00023163"/>
    </source>
</evidence>
<accession>A0AA96Y2X3</accession>
<dbReference type="Pfam" id="PF01381">
    <property type="entry name" value="HTH_3"/>
    <property type="match status" value="1"/>
</dbReference>
<sequence>MSISKPVSSDARRLFAKRLRQIRQVKGLSQEALADLAGLHRTYVGSVERSERNVSIDNMERLAKALEVDIAELLRDESE</sequence>
<dbReference type="InterPro" id="IPR010982">
    <property type="entry name" value="Lambda_DNA-bd_dom_sf"/>
</dbReference>
<evidence type="ECO:0000259" key="4">
    <source>
        <dbReference type="PROSITE" id="PS50943"/>
    </source>
</evidence>
<evidence type="ECO:0000313" key="5">
    <source>
        <dbReference type="EMBL" id="WOB42299.1"/>
    </source>
</evidence>
<dbReference type="InterPro" id="IPR050807">
    <property type="entry name" value="TransReg_Diox_bact_type"/>
</dbReference>
<dbReference type="Gene3D" id="1.10.260.40">
    <property type="entry name" value="lambda repressor-like DNA-binding domains"/>
    <property type="match status" value="1"/>
</dbReference>
<dbReference type="RefSeq" id="WP_316790669.1">
    <property type="nucleotide sequence ID" value="NZ_CP053540.1"/>
</dbReference>
<protein>
    <submittedName>
        <fullName evidence="5">Helix-turn-helix transcriptional regulator</fullName>
    </submittedName>
</protein>
<reference evidence="5" key="1">
    <citation type="submission" date="2020-05" db="EMBL/GenBank/DDBJ databases">
        <authorList>
            <person name="Zhu T."/>
            <person name="Keshari N."/>
            <person name="Lu X."/>
        </authorList>
    </citation>
    <scope>NUCLEOTIDE SEQUENCE</scope>
    <source>
        <strain evidence="5">NK1-22</strain>
    </source>
</reference>
<proteinExistence type="predicted"/>
<dbReference type="SUPFAM" id="SSF47413">
    <property type="entry name" value="lambda repressor-like DNA-binding domains"/>
    <property type="match status" value="1"/>
</dbReference>
<keyword evidence="1" id="KW-0805">Transcription regulation</keyword>
<keyword evidence="2" id="KW-0238">DNA-binding</keyword>
<dbReference type="PROSITE" id="PS50943">
    <property type="entry name" value="HTH_CROC1"/>
    <property type="match status" value="1"/>
</dbReference>
<dbReference type="GO" id="GO:0005829">
    <property type="term" value="C:cytosol"/>
    <property type="evidence" value="ECO:0007669"/>
    <property type="project" value="TreeGrafter"/>
</dbReference>
<dbReference type="AlphaFoldDB" id="A0AA96Y2X3"/>
<dbReference type="GO" id="GO:0003700">
    <property type="term" value="F:DNA-binding transcription factor activity"/>
    <property type="evidence" value="ECO:0007669"/>
    <property type="project" value="TreeGrafter"/>
</dbReference>
<dbReference type="GO" id="GO:0003677">
    <property type="term" value="F:DNA binding"/>
    <property type="evidence" value="ECO:0007669"/>
    <property type="project" value="UniProtKB-KW"/>
</dbReference>
<dbReference type="KEGG" id="tog:HNI00_03315"/>
<gene>
    <name evidence="5" type="ORF">HNI00_03315</name>
</gene>